<protein>
    <submittedName>
        <fullName evidence="12">Putative transmembrane sugar transport protein</fullName>
    </submittedName>
</protein>
<gene>
    <name evidence="12" type="primary">malG</name>
</gene>
<feature type="transmembrane region" description="Helical" evidence="9">
    <location>
        <begin position="462"/>
        <end position="483"/>
    </location>
</feature>
<feature type="non-terminal residue" evidence="12">
    <location>
        <position position="1"/>
    </location>
</feature>
<dbReference type="PANTHER" id="PTHR32243">
    <property type="entry name" value="MALTOSE TRANSPORT SYSTEM PERMEASE-RELATED"/>
    <property type="match status" value="1"/>
</dbReference>
<evidence type="ECO:0000256" key="2">
    <source>
        <dbReference type="ARBA" id="ARBA00009047"/>
    </source>
</evidence>
<dbReference type="PANTHER" id="PTHR32243:SF50">
    <property type="entry name" value="MALTOSE_MALTODEXTRIN TRANSPORT SYSTEM PERMEASE PROTEIN MALG"/>
    <property type="match status" value="1"/>
</dbReference>
<dbReference type="SUPFAM" id="SSF161098">
    <property type="entry name" value="MetI-like"/>
    <property type="match status" value="1"/>
</dbReference>
<comment type="similarity">
    <text evidence="2">Belongs to the binding-protein-dependent transport system permease family. MalFG subfamily.</text>
</comment>
<keyword evidence="7 9" id="KW-1133">Transmembrane helix</keyword>
<dbReference type="AlphaFoldDB" id="O86958"/>
<feature type="domain" description="ABC transmembrane type-1" evidence="11">
    <location>
        <begin position="286"/>
        <end position="483"/>
    </location>
</feature>
<reference evidence="12" key="1">
    <citation type="journal article" date="1999" name="Mol. Biol.">
        <title>Gene and properties of thermostable 4-alfa-glucanotransferase of Thermotoga neapolitana.</title>
        <authorList>
            <person name="Berezina O.V."/>
            <person name="Zverlov V.V."/>
            <person name="Lunina N.A."/>
            <person name="Chekanovskaya L.A."/>
            <person name="Dubinina E.N."/>
            <person name="Liebl W."/>
            <person name="Velikodvorskaya G.A."/>
        </authorList>
    </citation>
    <scope>NUCLEOTIDE SEQUENCE</scope>
    <source>
        <strain evidence="12">Z2706-MC24</strain>
    </source>
</reference>
<evidence type="ECO:0000256" key="8">
    <source>
        <dbReference type="ARBA" id="ARBA00023136"/>
    </source>
</evidence>
<dbReference type="InterPro" id="IPR000515">
    <property type="entry name" value="MetI-like"/>
</dbReference>
<comment type="subcellular location">
    <subcellularLocation>
        <location evidence="1 9">Cell membrane</location>
        <topology evidence="1 9">Multi-pass membrane protein</topology>
    </subcellularLocation>
</comment>
<sequence length="498" mass="56634">VTSGDEGILLQDGNITKKSLYRNFLQSFEEVIPTVDGVLKQMSENIDSFIQKAKELKDLQNELAFLNSRLEGLKKSLTTLTNTASQKESRISLAKRYVDLRVFSYEIENRKRVVEDIKSFNSATQIKLLSIYRTSKNFVSLYISQYGNDSFIQTIRKMVSELSWIEDYREFSRRMETGYKNALDILENSRKVLYDFKGSYPNLLDLSYRGVFVSSEHLQMLYDLVKMNFVQEVLTNTAVASRKAGSLMDSVPLKELRSDFKKIDGDLYRVAQIWEQKTRHYFLRWVANSVIVAGLVSIITTAVCALAAYPFSRMRFWGRQYGIMALLLIQMFPAIMYMVAIYGLLKLIGQFLPFLGLDSLGGLIFAYLGNIAYNMYLIKGFYDTIPSSLEEAAMIDGATRFQTFYKIVVPLALPILSVIVILTFIGTFNEFVLARIILQDVKNYTYALGLWTFSTGAYETEWGLFTAAALLGMTPMVILFLSLQKYIVGGLTKGSVKG</sequence>
<keyword evidence="10" id="KW-0175">Coiled coil</keyword>
<dbReference type="InterPro" id="IPR050901">
    <property type="entry name" value="BP-dep_ABC_trans_perm"/>
</dbReference>
<evidence type="ECO:0000256" key="7">
    <source>
        <dbReference type="ARBA" id="ARBA00022989"/>
    </source>
</evidence>
<feature type="transmembrane region" description="Helical" evidence="9">
    <location>
        <begin position="285"/>
        <end position="309"/>
    </location>
</feature>
<dbReference type="GO" id="GO:0005886">
    <property type="term" value="C:plasma membrane"/>
    <property type="evidence" value="ECO:0007669"/>
    <property type="project" value="UniProtKB-SubCell"/>
</dbReference>
<keyword evidence="6 9" id="KW-0812">Transmembrane</keyword>
<keyword evidence="5 12" id="KW-0762">Sugar transport</keyword>
<dbReference type="CDD" id="cd06261">
    <property type="entry name" value="TM_PBP2"/>
    <property type="match status" value="1"/>
</dbReference>
<evidence type="ECO:0000256" key="3">
    <source>
        <dbReference type="ARBA" id="ARBA00022448"/>
    </source>
</evidence>
<dbReference type="Pfam" id="PF00528">
    <property type="entry name" value="BPD_transp_1"/>
    <property type="match status" value="1"/>
</dbReference>
<feature type="coiled-coil region" evidence="10">
    <location>
        <begin position="39"/>
        <end position="83"/>
    </location>
</feature>
<evidence type="ECO:0000259" key="11">
    <source>
        <dbReference type="PROSITE" id="PS50928"/>
    </source>
</evidence>
<name>O86958_THENE</name>
<evidence type="ECO:0000256" key="6">
    <source>
        <dbReference type="ARBA" id="ARBA00022692"/>
    </source>
</evidence>
<reference evidence="12" key="2">
    <citation type="journal article" date="2003" name="Biocatal. Biotransformation">
        <title>Comparative analysis of the recombinant a-gluc osidases from the Thermotoga neapolitana and Thermotoga maritima maltodextrin ut ilization gene clusters.</title>
        <authorList>
            <person name="Veith B."/>
            <person name="Zverlov V.V."/>
            <person name="Lunina N.A."/>
            <person name="Berezina O.V."/>
            <person name="Raasch C."/>
            <person name="Velikodvorskaya G.A."/>
            <person name="Liebl W."/>
        </authorList>
    </citation>
    <scope>NUCLEOTIDE SEQUENCE</scope>
    <source>
        <strain evidence="12">Z2706-MC24</strain>
    </source>
</reference>
<organism evidence="12">
    <name type="scientific">Thermotoga neapolitana</name>
    <dbReference type="NCBI Taxonomy" id="2337"/>
    <lineage>
        <taxon>Bacteria</taxon>
        <taxon>Thermotogati</taxon>
        <taxon>Thermotogota</taxon>
        <taxon>Thermotogae</taxon>
        <taxon>Thermotogales</taxon>
        <taxon>Thermotogaceae</taxon>
        <taxon>Thermotoga</taxon>
    </lineage>
</organism>
<evidence type="ECO:0000256" key="10">
    <source>
        <dbReference type="SAM" id="Coils"/>
    </source>
</evidence>
<keyword evidence="8 9" id="KW-0472">Membrane</keyword>
<dbReference type="Gene3D" id="1.10.3720.10">
    <property type="entry name" value="MetI-like"/>
    <property type="match status" value="1"/>
</dbReference>
<dbReference type="GO" id="GO:0015423">
    <property type="term" value="F:ABC-type maltose transporter activity"/>
    <property type="evidence" value="ECO:0007669"/>
    <property type="project" value="TreeGrafter"/>
</dbReference>
<accession>O86958</accession>
<feature type="transmembrane region" description="Helical" evidence="9">
    <location>
        <begin position="404"/>
        <end position="425"/>
    </location>
</feature>
<evidence type="ECO:0000313" key="12">
    <source>
        <dbReference type="EMBL" id="CAA08866.1"/>
    </source>
</evidence>
<dbReference type="InterPro" id="IPR035906">
    <property type="entry name" value="MetI-like_sf"/>
</dbReference>
<evidence type="ECO:0000256" key="4">
    <source>
        <dbReference type="ARBA" id="ARBA00022475"/>
    </source>
</evidence>
<keyword evidence="4" id="KW-1003">Cell membrane</keyword>
<dbReference type="GO" id="GO:0042956">
    <property type="term" value="P:maltodextrin transmembrane transport"/>
    <property type="evidence" value="ECO:0007669"/>
    <property type="project" value="TreeGrafter"/>
</dbReference>
<evidence type="ECO:0000256" key="9">
    <source>
        <dbReference type="RuleBase" id="RU363032"/>
    </source>
</evidence>
<feature type="transmembrane region" description="Helical" evidence="9">
    <location>
        <begin position="321"/>
        <end position="345"/>
    </location>
</feature>
<evidence type="ECO:0000256" key="1">
    <source>
        <dbReference type="ARBA" id="ARBA00004651"/>
    </source>
</evidence>
<dbReference type="EMBL" id="AJ009832">
    <property type="protein sequence ID" value="CAA08866.1"/>
    <property type="molecule type" value="Genomic_DNA"/>
</dbReference>
<evidence type="ECO:0000256" key="5">
    <source>
        <dbReference type="ARBA" id="ARBA00022597"/>
    </source>
</evidence>
<dbReference type="PROSITE" id="PS50928">
    <property type="entry name" value="ABC_TM1"/>
    <property type="match status" value="1"/>
</dbReference>
<keyword evidence="3 9" id="KW-0813">Transport</keyword>
<feature type="transmembrane region" description="Helical" evidence="9">
    <location>
        <begin position="351"/>
        <end position="373"/>
    </location>
</feature>
<proteinExistence type="inferred from homology"/>